<evidence type="ECO:0000256" key="2">
    <source>
        <dbReference type="PROSITE-ProRule" id="PRU00703"/>
    </source>
</evidence>
<feature type="domain" description="CBS" evidence="3">
    <location>
        <begin position="155"/>
        <end position="213"/>
    </location>
</feature>
<sequence length="614" mass="68929">MDSTLLPNIVSFLKTIDPFSQLPNTIVTNIASNTEILYIGNGDVLATKKNSDQYLYVVRSGILEQHLPNGKLRAKIGSHDLFGFNLEKENYQITAVENSLIYRFPLSTLQAQVQDFPSVADQLASKANQRLYSCVKVRWSESEKGLFFKPIKDVADSNVAIVNASDSIQNVAKIMRHEIGSSCAVIMEENSLIGLITDKDMTKRVVAEGVNTTLPIKTVMTTSPHTIKDDALVLSAVNLMMTKNIQHIPVMNQDHQVVGVITPQSLVKKHSVQAVFLIKKIDKVKDIEELTPLASERQAIFEAMAEAHLPSVVISQVLTMIYDAFATKLITLAEKIIGPAPCKYAFLAAGSHARNEIHLGSDQDNAIVLENSASDSDRIYFRHLAMYVCKGLAECGYSLCNGRFMAATPKWNQPLSIWKQYYRKWSNSPEYDKLLNLTVFLEIRLLAGEQTLFDELDTFRHEQVTANARLMSALVRNALKNRPPLGIFNNLVLEKNGDNGKTLDIKKAAIGPLVDLARIYAVSEGGDILSTEERLNFILDKEVMNKNSIEDLVGTYRYVTQLRYTHHLHQLRDNKDITNSIIPNNFGSFERQHLKDAFRIINSYQDAMKMKFGY</sequence>
<dbReference type="Pfam" id="PF00571">
    <property type="entry name" value="CBS"/>
    <property type="match status" value="2"/>
</dbReference>
<dbReference type="PROSITE" id="PS51371">
    <property type="entry name" value="CBS"/>
    <property type="match status" value="2"/>
</dbReference>
<gene>
    <name evidence="4" type="ORF">FCV50_19360</name>
</gene>
<organism evidence="4 5">
    <name type="scientific">Vibrio kanaloae</name>
    <dbReference type="NCBI Taxonomy" id="170673"/>
    <lineage>
        <taxon>Bacteria</taxon>
        <taxon>Pseudomonadati</taxon>
        <taxon>Pseudomonadota</taxon>
        <taxon>Gammaproteobacteria</taxon>
        <taxon>Vibrionales</taxon>
        <taxon>Vibrionaceae</taxon>
        <taxon>Vibrio</taxon>
    </lineage>
</organism>
<dbReference type="CDD" id="cd00038">
    <property type="entry name" value="CAP_ED"/>
    <property type="match status" value="1"/>
</dbReference>
<dbReference type="InterPro" id="IPR018490">
    <property type="entry name" value="cNMP-bd_dom_sf"/>
</dbReference>
<dbReference type="GO" id="GO:0008773">
    <property type="term" value="F:[protein-PII] uridylyltransferase activity"/>
    <property type="evidence" value="ECO:0007669"/>
    <property type="project" value="InterPro"/>
</dbReference>
<comment type="caution">
    <text evidence="4">The sequence shown here is derived from an EMBL/GenBank/DDBJ whole genome shotgun (WGS) entry which is preliminary data.</text>
</comment>
<name>A0A4U1Z459_9VIBR</name>
<dbReference type="RefSeq" id="WP_136981123.1">
    <property type="nucleotide sequence ID" value="NZ_SYUV01000072.1"/>
</dbReference>
<dbReference type="InterPro" id="IPR000644">
    <property type="entry name" value="CBS_dom"/>
</dbReference>
<dbReference type="Gene3D" id="2.60.120.10">
    <property type="entry name" value="Jelly Rolls"/>
    <property type="match status" value="1"/>
</dbReference>
<accession>A0A4U1Z459</accession>
<dbReference type="InterPro" id="IPR005105">
    <property type="entry name" value="GlnD_Uridyltrans_N"/>
</dbReference>
<dbReference type="InterPro" id="IPR014710">
    <property type="entry name" value="RmlC-like_jellyroll"/>
</dbReference>
<dbReference type="PANTHER" id="PTHR43080">
    <property type="entry name" value="CBS DOMAIN-CONTAINING PROTEIN CBSX3, MITOCHONDRIAL"/>
    <property type="match status" value="1"/>
</dbReference>
<protein>
    <submittedName>
        <fullName evidence="4">CBS domain-containing protein</fullName>
    </submittedName>
</protein>
<dbReference type="InterPro" id="IPR018821">
    <property type="entry name" value="DUF294_put_nucleoTrafse_sb-bd"/>
</dbReference>
<dbReference type="SUPFAM" id="SSF51206">
    <property type="entry name" value="cAMP-binding domain-like"/>
    <property type="match status" value="1"/>
</dbReference>
<dbReference type="Pfam" id="PF03445">
    <property type="entry name" value="DUF294"/>
    <property type="match status" value="1"/>
</dbReference>
<dbReference type="CDD" id="cd05401">
    <property type="entry name" value="NT_GlnE_GlnD_like"/>
    <property type="match status" value="1"/>
</dbReference>
<dbReference type="InterPro" id="IPR046342">
    <property type="entry name" value="CBS_dom_sf"/>
</dbReference>
<feature type="domain" description="CBS" evidence="3">
    <location>
        <begin position="220"/>
        <end position="277"/>
    </location>
</feature>
<dbReference type="InterPro" id="IPR000595">
    <property type="entry name" value="cNMP-bd_dom"/>
</dbReference>
<dbReference type="AlphaFoldDB" id="A0A4U1Z459"/>
<dbReference type="Proteomes" id="UP000307574">
    <property type="component" value="Unassembled WGS sequence"/>
</dbReference>
<proteinExistence type="predicted"/>
<evidence type="ECO:0000259" key="3">
    <source>
        <dbReference type="PROSITE" id="PS51371"/>
    </source>
</evidence>
<dbReference type="InterPro" id="IPR051257">
    <property type="entry name" value="Diverse_CBS-Domain"/>
</dbReference>
<evidence type="ECO:0000313" key="4">
    <source>
        <dbReference type="EMBL" id="TKF27746.1"/>
    </source>
</evidence>
<dbReference type="EMBL" id="SYUV01000072">
    <property type="protein sequence ID" value="TKF27746.1"/>
    <property type="molecule type" value="Genomic_DNA"/>
</dbReference>
<dbReference type="Gene3D" id="3.10.580.10">
    <property type="entry name" value="CBS-domain"/>
    <property type="match status" value="1"/>
</dbReference>
<evidence type="ECO:0000313" key="5">
    <source>
        <dbReference type="Proteomes" id="UP000307574"/>
    </source>
</evidence>
<dbReference type="SMART" id="SM00116">
    <property type="entry name" value="CBS"/>
    <property type="match status" value="2"/>
</dbReference>
<keyword evidence="1 2" id="KW-0129">CBS domain</keyword>
<dbReference type="Pfam" id="PF10335">
    <property type="entry name" value="DUF294_C"/>
    <property type="match status" value="1"/>
</dbReference>
<reference evidence="4 5" key="1">
    <citation type="submission" date="2019-04" db="EMBL/GenBank/DDBJ databases">
        <title>A reverse ecology approach based on a biological definition of microbial populations.</title>
        <authorList>
            <person name="Arevalo P."/>
            <person name="Vaninsberghe D."/>
            <person name="Elsherbini J."/>
            <person name="Gore J."/>
            <person name="Polz M."/>
        </authorList>
    </citation>
    <scope>NUCLEOTIDE SEQUENCE [LARGE SCALE GENOMIC DNA]</scope>
    <source>
        <strain evidence="4 5">10N.261.46.F4</strain>
    </source>
</reference>
<dbReference type="SUPFAM" id="SSF54631">
    <property type="entry name" value="CBS-domain pair"/>
    <property type="match status" value="1"/>
</dbReference>
<dbReference type="PANTHER" id="PTHR43080:SF2">
    <property type="entry name" value="CBS DOMAIN-CONTAINING PROTEIN"/>
    <property type="match status" value="1"/>
</dbReference>
<evidence type="ECO:0000256" key="1">
    <source>
        <dbReference type="ARBA" id="ARBA00023122"/>
    </source>
</evidence>